<accession>A0A6G0W3E1</accession>
<comment type="caution">
    <text evidence="1">The sequence shown here is derived from an EMBL/GenBank/DDBJ whole genome shotgun (WGS) entry which is preliminary data.</text>
</comment>
<dbReference type="EMBL" id="VUJU01009175">
    <property type="protein sequence ID" value="KAF0721487.1"/>
    <property type="molecule type" value="Genomic_DNA"/>
</dbReference>
<sequence length="90" mass="10809">MAYWTEVYDAYNDVNHSYNVFDKIFKNSIDKSTTRIISRSMRSKNIRLKEWMTNGLLTSAKKYKKHQNNLTLALHYKKYKNNFTKPIRLA</sequence>
<evidence type="ECO:0000313" key="2">
    <source>
        <dbReference type="Proteomes" id="UP000478052"/>
    </source>
</evidence>
<proteinExistence type="predicted"/>
<dbReference type="AlphaFoldDB" id="A0A6G0W3E1"/>
<gene>
    <name evidence="1" type="ORF">FWK35_00021797</name>
</gene>
<name>A0A6G0W3E1_APHCR</name>
<reference evidence="1 2" key="1">
    <citation type="submission" date="2019-08" db="EMBL/GenBank/DDBJ databases">
        <title>Whole genome of Aphis craccivora.</title>
        <authorList>
            <person name="Voronova N.V."/>
            <person name="Shulinski R.S."/>
            <person name="Bandarenka Y.V."/>
            <person name="Zhorov D.G."/>
            <person name="Warner D."/>
        </authorList>
    </citation>
    <scope>NUCLEOTIDE SEQUENCE [LARGE SCALE GENOMIC DNA]</scope>
    <source>
        <strain evidence="1">180601</strain>
        <tissue evidence="1">Whole Body</tissue>
    </source>
</reference>
<evidence type="ECO:0000313" key="1">
    <source>
        <dbReference type="EMBL" id="KAF0721487.1"/>
    </source>
</evidence>
<organism evidence="1 2">
    <name type="scientific">Aphis craccivora</name>
    <name type="common">Cowpea aphid</name>
    <dbReference type="NCBI Taxonomy" id="307492"/>
    <lineage>
        <taxon>Eukaryota</taxon>
        <taxon>Metazoa</taxon>
        <taxon>Ecdysozoa</taxon>
        <taxon>Arthropoda</taxon>
        <taxon>Hexapoda</taxon>
        <taxon>Insecta</taxon>
        <taxon>Pterygota</taxon>
        <taxon>Neoptera</taxon>
        <taxon>Paraneoptera</taxon>
        <taxon>Hemiptera</taxon>
        <taxon>Sternorrhyncha</taxon>
        <taxon>Aphidomorpha</taxon>
        <taxon>Aphidoidea</taxon>
        <taxon>Aphididae</taxon>
        <taxon>Aphidini</taxon>
        <taxon>Aphis</taxon>
        <taxon>Aphis</taxon>
    </lineage>
</organism>
<keyword evidence="2" id="KW-1185">Reference proteome</keyword>
<protein>
    <submittedName>
        <fullName evidence="1">Uncharacterized protein</fullName>
    </submittedName>
</protein>
<dbReference type="Proteomes" id="UP000478052">
    <property type="component" value="Unassembled WGS sequence"/>
</dbReference>